<proteinExistence type="inferred from homology"/>
<evidence type="ECO:0000256" key="1">
    <source>
        <dbReference type="ARBA" id="ARBA00004123"/>
    </source>
</evidence>
<evidence type="ECO:0000256" key="5">
    <source>
        <dbReference type="ARBA" id="ARBA00022703"/>
    </source>
</evidence>
<dbReference type="STRING" id="418985.A0A1V9XG17"/>
<dbReference type="GO" id="GO:0045739">
    <property type="term" value="P:positive regulation of DNA repair"/>
    <property type="evidence" value="ECO:0007669"/>
    <property type="project" value="UniProtKB-UniRule"/>
</dbReference>
<dbReference type="InParanoid" id="A0A1V9XG17"/>
<dbReference type="GO" id="GO:0051301">
    <property type="term" value="P:cell division"/>
    <property type="evidence" value="ECO:0007669"/>
    <property type="project" value="UniProtKB-UniRule"/>
</dbReference>
<comment type="function">
    <text evidence="15">May play a role in homeostasis or cellular differentiation in cells of neural, epithelial and germline origins. May also act as a death receptor-associated anti-apoptotic protein, which inhibits the mitochondrial apoptotic pathway.</text>
</comment>
<dbReference type="GO" id="GO:0010212">
    <property type="term" value="P:response to ionizing radiation"/>
    <property type="evidence" value="ECO:0007669"/>
    <property type="project" value="UniProtKB-UniRule"/>
</dbReference>
<evidence type="ECO:0000256" key="13">
    <source>
        <dbReference type="ARBA" id="ARBA00023306"/>
    </source>
</evidence>
<gene>
    <name evidence="16" type="ORF">BIW11_10354</name>
</gene>
<evidence type="ECO:0000313" key="17">
    <source>
        <dbReference type="Proteomes" id="UP000192247"/>
    </source>
</evidence>
<dbReference type="PANTHER" id="PTHR15189">
    <property type="entry name" value="BRISC AND BRCA1-A COMPLEX MEMBER 2"/>
    <property type="match status" value="1"/>
</dbReference>
<evidence type="ECO:0000256" key="14">
    <source>
        <dbReference type="ARBA" id="ARBA00025766"/>
    </source>
</evidence>
<evidence type="ECO:0000256" key="6">
    <source>
        <dbReference type="ARBA" id="ARBA00022737"/>
    </source>
</evidence>
<evidence type="ECO:0000256" key="12">
    <source>
        <dbReference type="ARBA" id="ARBA00023242"/>
    </source>
</evidence>
<evidence type="ECO:0000256" key="15">
    <source>
        <dbReference type="RuleBase" id="RU368019"/>
    </source>
</evidence>
<reference evidence="16 17" key="1">
    <citation type="journal article" date="2017" name="Gigascience">
        <title>Draft genome of the honey bee ectoparasitic mite, Tropilaelaps mercedesae, is shaped by the parasitic life history.</title>
        <authorList>
            <person name="Dong X."/>
            <person name="Armstrong S.D."/>
            <person name="Xia D."/>
            <person name="Makepeace B.L."/>
            <person name="Darby A.C."/>
            <person name="Kadowaki T."/>
        </authorList>
    </citation>
    <scope>NUCLEOTIDE SEQUENCE [LARGE SCALE GENOMIC DNA]</scope>
    <source>
        <strain evidence="16">Wuxi-XJTLU</strain>
    </source>
</reference>
<keyword evidence="5 15" id="KW-0053">Apoptosis</keyword>
<dbReference type="GO" id="GO:0006915">
    <property type="term" value="P:apoptotic process"/>
    <property type="evidence" value="ECO:0007669"/>
    <property type="project" value="UniProtKB-UniRule"/>
</dbReference>
<dbReference type="Pfam" id="PF06113">
    <property type="entry name" value="BRE"/>
    <property type="match status" value="1"/>
</dbReference>
<evidence type="ECO:0000256" key="7">
    <source>
        <dbReference type="ARBA" id="ARBA00022763"/>
    </source>
</evidence>
<dbReference type="OrthoDB" id="538811at2759"/>
<evidence type="ECO:0000313" key="16">
    <source>
        <dbReference type="EMBL" id="OQR72477.1"/>
    </source>
</evidence>
<dbReference type="GO" id="GO:0007095">
    <property type="term" value="P:mitotic G2 DNA damage checkpoint signaling"/>
    <property type="evidence" value="ECO:0007669"/>
    <property type="project" value="UniProtKB-UniRule"/>
</dbReference>
<dbReference type="GO" id="GO:0031593">
    <property type="term" value="F:polyubiquitin modification-dependent protein binding"/>
    <property type="evidence" value="ECO:0007669"/>
    <property type="project" value="UniProtKB-UniRule"/>
</dbReference>
<comment type="similarity">
    <text evidence="14 15">Belongs to the BABAM2 family.</text>
</comment>
<dbReference type="CDD" id="cd23520">
    <property type="entry name" value="BRE-like"/>
    <property type="match status" value="1"/>
</dbReference>
<evidence type="ECO:0000256" key="4">
    <source>
        <dbReference type="ARBA" id="ARBA00022618"/>
    </source>
</evidence>
<comment type="subunit">
    <text evidence="15">Component of the ARISC complex. Component of the BRCA1-A complex. Component of the BRISC complex. Binds polyubiquitin.</text>
</comment>
<organism evidence="16 17">
    <name type="scientific">Tropilaelaps mercedesae</name>
    <dbReference type="NCBI Taxonomy" id="418985"/>
    <lineage>
        <taxon>Eukaryota</taxon>
        <taxon>Metazoa</taxon>
        <taxon>Ecdysozoa</taxon>
        <taxon>Arthropoda</taxon>
        <taxon>Chelicerata</taxon>
        <taxon>Arachnida</taxon>
        <taxon>Acari</taxon>
        <taxon>Parasitiformes</taxon>
        <taxon>Mesostigmata</taxon>
        <taxon>Gamasina</taxon>
        <taxon>Dermanyssoidea</taxon>
        <taxon>Laelapidae</taxon>
        <taxon>Tropilaelaps</taxon>
    </lineage>
</organism>
<keyword evidence="13 15" id="KW-0131">Cell cycle</keyword>
<keyword evidence="3 15" id="KW-0963">Cytoplasm</keyword>
<dbReference type="GO" id="GO:0070552">
    <property type="term" value="C:BRISC complex"/>
    <property type="evidence" value="ECO:0007669"/>
    <property type="project" value="UniProtKB-UniRule"/>
</dbReference>
<dbReference type="PANTHER" id="PTHR15189:SF7">
    <property type="entry name" value="BRISC AND BRCA1-A COMPLEX MEMBER 2"/>
    <property type="match status" value="1"/>
</dbReference>
<keyword evidence="4 15" id="KW-0132">Cell division</keyword>
<keyword evidence="17" id="KW-1185">Reference proteome</keyword>
<dbReference type="GO" id="GO:0006302">
    <property type="term" value="P:double-strand break repair"/>
    <property type="evidence" value="ECO:0007669"/>
    <property type="project" value="UniProtKB-UniRule"/>
</dbReference>
<dbReference type="GO" id="GO:0005737">
    <property type="term" value="C:cytoplasm"/>
    <property type="evidence" value="ECO:0007669"/>
    <property type="project" value="UniProtKB-SubCell"/>
</dbReference>
<keyword evidence="7 15" id="KW-0227">DNA damage</keyword>
<sequence>MRGDLNLSHGLHRFPAPLDARVNELATNQFWLHGRWQRVNIEALNTGCGEFEAQTSKVDRFKVRWQHGGLGVVSWWVILNSSQPGYPPDFIFHDPNFLPPMEKLQSLARWDASSPNALFQVFEELIVALQLYELRKIPEAIRREYEGVIIAPEVVTKYCSSNVSNAASELAEFWIRLRFDEDPVLYTDLHYKMANRQCTLTCDLSQGLFSTIGKLRFVDVETSLEKMVKRVYEHISQCLASEKKSIHRRREVLDSVLSLQGDSLLEVDMERFRSIRLLLKHEEVYVEVLIQLPPLFLEATKIIEFVAKDAYNQRRELRQERSVTGKDPMAIARETLVHTNDMTVEIAQYFLDKAGQP</sequence>
<comment type="domain">
    <text evidence="15">Contains 2 ubiquitin-conjugating enzyme family-like (UEV-like) regions. These regions lack the critical Cys residues required for ubiquitination but retain the ability to bind ubiquitin.</text>
</comment>
<evidence type="ECO:0000256" key="3">
    <source>
        <dbReference type="ARBA" id="ARBA00022490"/>
    </source>
</evidence>
<dbReference type="Proteomes" id="UP000192247">
    <property type="component" value="Unassembled WGS sequence"/>
</dbReference>
<evidence type="ECO:0000256" key="11">
    <source>
        <dbReference type="ARBA" id="ARBA00023204"/>
    </source>
</evidence>
<dbReference type="GO" id="GO:0070531">
    <property type="term" value="C:BRCA1-A complex"/>
    <property type="evidence" value="ECO:0007669"/>
    <property type="project" value="UniProtKB-UniRule"/>
</dbReference>
<accession>A0A1V9XG17</accession>
<protein>
    <recommendedName>
        <fullName evidence="2 15">BRISC and BRCA1-A complex member 2</fullName>
    </recommendedName>
</protein>
<comment type="subcellular location">
    <subcellularLocation>
        <location evidence="15">Cytoplasm</location>
    </subcellularLocation>
    <subcellularLocation>
        <location evidence="1 15">Nucleus</location>
    </subcellularLocation>
    <text evidence="15">Localizes at sites of DNA damage at double-strand breaks (DSBs).</text>
</comment>
<dbReference type="GO" id="GO:0006325">
    <property type="term" value="P:chromatin organization"/>
    <property type="evidence" value="ECO:0007669"/>
    <property type="project" value="UniProtKB-UniRule"/>
</dbReference>
<evidence type="ECO:0000256" key="2">
    <source>
        <dbReference type="ARBA" id="ARBA00019438"/>
    </source>
</evidence>
<evidence type="ECO:0000256" key="9">
    <source>
        <dbReference type="ARBA" id="ARBA00022786"/>
    </source>
</evidence>
<dbReference type="InterPro" id="IPR010358">
    <property type="entry name" value="BRE"/>
</dbReference>
<keyword evidence="12 15" id="KW-0539">Nucleus</keyword>
<keyword evidence="6" id="KW-0677">Repeat</keyword>
<dbReference type="AlphaFoldDB" id="A0A1V9XG17"/>
<dbReference type="EMBL" id="MNPL01011710">
    <property type="protein sequence ID" value="OQR72477.1"/>
    <property type="molecule type" value="Genomic_DNA"/>
</dbReference>
<keyword evidence="8 15" id="KW-0498">Mitosis</keyword>
<keyword evidence="9 15" id="KW-0833">Ubl conjugation pathway</keyword>
<name>A0A1V9XG17_9ACAR</name>
<evidence type="ECO:0000256" key="8">
    <source>
        <dbReference type="ARBA" id="ARBA00022776"/>
    </source>
</evidence>
<evidence type="ECO:0000256" key="10">
    <source>
        <dbReference type="ARBA" id="ARBA00022853"/>
    </source>
</evidence>
<keyword evidence="10 15" id="KW-0156">Chromatin regulator</keyword>
<keyword evidence="11 15" id="KW-0234">DNA repair</keyword>
<comment type="caution">
    <text evidence="16">The sequence shown here is derived from an EMBL/GenBank/DDBJ whole genome shotgun (WGS) entry which is preliminary data.</text>
</comment>